<name>A0ABM7Y6A5_9PROT</name>
<gene>
    <name evidence="7" type="ORF">Rmf_34890</name>
</gene>
<dbReference type="SUPFAM" id="SSF47175">
    <property type="entry name" value="Cytochromes"/>
    <property type="match status" value="1"/>
</dbReference>
<keyword evidence="3" id="KW-0479">Metal-binding</keyword>
<keyword evidence="4" id="KW-0249">Electron transport</keyword>
<dbReference type="PROSITE" id="PS51009">
    <property type="entry name" value="CYTCII"/>
    <property type="match status" value="1"/>
</dbReference>
<dbReference type="InterPro" id="IPR002321">
    <property type="entry name" value="Cyt_c_II"/>
</dbReference>
<evidence type="ECO:0000256" key="1">
    <source>
        <dbReference type="ARBA" id="ARBA00022448"/>
    </source>
</evidence>
<keyword evidence="8" id="KW-1185">Reference proteome</keyword>
<dbReference type="PIRSF" id="PIRSF000027">
    <property type="entry name" value="Cytc_c_prime"/>
    <property type="match status" value="1"/>
</dbReference>
<dbReference type="PRINTS" id="PR00608">
    <property type="entry name" value="CYTCHROMECII"/>
</dbReference>
<dbReference type="Gene3D" id="1.20.120.10">
    <property type="entry name" value="Cytochrome c/b562"/>
    <property type="match status" value="1"/>
</dbReference>
<dbReference type="InterPro" id="IPR015984">
    <property type="entry name" value="Cyt_c_prime_subgr"/>
</dbReference>
<evidence type="ECO:0000256" key="2">
    <source>
        <dbReference type="ARBA" id="ARBA00022617"/>
    </source>
</evidence>
<dbReference type="Proteomes" id="UP000831327">
    <property type="component" value="Chromosome"/>
</dbReference>
<protein>
    <submittedName>
        <fullName evidence="7">Cytochrome C556</fullName>
    </submittedName>
</protein>
<proteinExistence type="predicted"/>
<organism evidence="7 8">
    <name type="scientific">Roseomonas fluvialis</name>
    <dbReference type="NCBI Taxonomy" id="1750527"/>
    <lineage>
        <taxon>Bacteria</taxon>
        <taxon>Pseudomonadati</taxon>
        <taxon>Pseudomonadota</taxon>
        <taxon>Alphaproteobacteria</taxon>
        <taxon>Acetobacterales</taxon>
        <taxon>Roseomonadaceae</taxon>
        <taxon>Roseomonas</taxon>
    </lineage>
</organism>
<keyword evidence="2" id="KW-0349">Heme</keyword>
<feature type="chain" id="PRO_5045743167" evidence="6">
    <location>
        <begin position="23"/>
        <end position="145"/>
    </location>
</feature>
<dbReference type="Pfam" id="PF01322">
    <property type="entry name" value="Cytochrom_C_2"/>
    <property type="match status" value="1"/>
</dbReference>
<keyword evidence="1" id="KW-0813">Transport</keyword>
<evidence type="ECO:0000256" key="3">
    <source>
        <dbReference type="ARBA" id="ARBA00022723"/>
    </source>
</evidence>
<evidence type="ECO:0000256" key="6">
    <source>
        <dbReference type="SAM" id="SignalP"/>
    </source>
</evidence>
<evidence type="ECO:0000256" key="5">
    <source>
        <dbReference type="ARBA" id="ARBA00023004"/>
    </source>
</evidence>
<reference evidence="7 8" key="1">
    <citation type="journal article" date="2016" name="Microbes Environ.">
        <title>Phylogenetically diverse aerobic anoxygenic phototrophic bacteria isolated from epilithic biofilms in Tama river, Japan.</title>
        <authorList>
            <person name="Hirose S."/>
            <person name="Matsuura K."/>
            <person name="Haruta S."/>
        </authorList>
    </citation>
    <scope>NUCLEOTIDE SEQUENCE [LARGE SCALE GENOMIC DNA]</scope>
    <source>
        <strain evidence="7 8">S08</strain>
    </source>
</reference>
<evidence type="ECO:0000313" key="7">
    <source>
        <dbReference type="EMBL" id="BDG73560.1"/>
    </source>
</evidence>
<accession>A0ABM7Y6A5</accession>
<dbReference type="InterPro" id="IPR012127">
    <property type="entry name" value="Cyt_c_prime"/>
</dbReference>
<sequence>MKSWILAGAAIAAMCTASAAFAQDVIAQRRDGLRGMGRQMEAIKAVTDARGDTRPLVERVDAMIAFYRGLPALFPAGSGTGDTRALPTIWSDRAGFEQVNANMITQLQALRAAAASGDVAATTAAFNQTGATCGTCHRPYRGPAR</sequence>
<evidence type="ECO:0000313" key="8">
    <source>
        <dbReference type="Proteomes" id="UP000831327"/>
    </source>
</evidence>
<keyword evidence="5" id="KW-0408">Iron</keyword>
<keyword evidence="6" id="KW-0732">Signal</keyword>
<feature type="signal peptide" evidence="6">
    <location>
        <begin position="1"/>
        <end position="22"/>
    </location>
</feature>
<dbReference type="EMBL" id="AP025637">
    <property type="protein sequence ID" value="BDG73560.1"/>
    <property type="molecule type" value="Genomic_DNA"/>
</dbReference>
<evidence type="ECO:0000256" key="4">
    <source>
        <dbReference type="ARBA" id="ARBA00022982"/>
    </source>
</evidence>
<dbReference type="InterPro" id="IPR010980">
    <property type="entry name" value="Cyt_c/b562"/>
</dbReference>
<dbReference type="RefSeq" id="WP_244407780.1">
    <property type="nucleotide sequence ID" value="NZ_AP025637.1"/>
</dbReference>